<reference evidence="1" key="1">
    <citation type="submission" date="2020-09" db="EMBL/GenBank/DDBJ databases">
        <title>New species isolated from human feces.</title>
        <authorList>
            <person name="Kitahara M."/>
            <person name="Shigeno Y."/>
            <person name="Shime M."/>
            <person name="Matsumoto Y."/>
            <person name="Nakamura S."/>
            <person name="Motooka D."/>
            <person name="Fukuoka S."/>
            <person name="Nishikawa H."/>
            <person name="Benno Y."/>
        </authorList>
    </citation>
    <scope>NUCLEOTIDE SEQUENCE</scope>
    <source>
        <strain evidence="1">MM50</strain>
    </source>
</reference>
<dbReference type="RefSeq" id="WP_213540542.1">
    <property type="nucleotide sequence ID" value="NZ_AP023418.1"/>
</dbReference>
<evidence type="ECO:0000313" key="1">
    <source>
        <dbReference type="EMBL" id="BCK81894.1"/>
    </source>
</evidence>
<evidence type="ECO:0008006" key="3">
    <source>
        <dbReference type="Google" id="ProtNLM"/>
    </source>
</evidence>
<protein>
    <recommendedName>
        <fullName evidence="3">SipW-cognate class signal peptide</fullName>
    </recommendedName>
</protein>
<dbReference type="InterPro" id="IPR022121">
    <property type="entry name" value="Peptidase_M73_camelysin"/>
</dbReference>
<dbReference type="Pfam" id="PF12389">
    <property type="entry name" value="Peptidase_M73"/>
    <property type="match status" value="1"/>
</dbReference>
<dbReference type="EMBL" id="AP023418">
    <property type="protein sequence ID" value="BCK81894.1"/>
    <property type="molecule type" value="Genomic_DNA"/>
</dbReference>
<gene>
    <name evidence="1" type="ORF">MM50RIKEN_16570</name>
</gene>
<proteinExistence type="predicted"/>
<name>A0A810Q1R2_9FIRM</name>
<dbReference type="Proteomes" id="UP000681035">
    <property type="component" value="Chromosome"/>
</dbReference>
<dbReference type="KEGG" id="vcop:MM50RIKEN_16570"/>
<accession>A0A810Q1R2</accession>
<dbReference type="InterPro" id="IPR023833">
    <property type="entry name" value="Signal_pept_SipW-depend-type"/>
</dbReference>
<dbReference type="AlphaFoldDB" id="A0A810Q1R2"/>
<sequence length="401" mass="43356">MTNRKSTKRALLGSVVAMVLCLAMLVGATFAWFTDTASTGVNKIQAGNLDVALEYSTDFKTWNKVTDTTKLFEESTVWEPGRTEVVYLRVKNAGTLALKYTVGMYNINEGRGKNVAGEFYYLSNYVKLGAVETTAAYADREAAINAVNAEARTLKSIGSSAIIGEDQMVMLAPEADAKTYALVLYMPTEVGNEANPKNNDPYWASKFSFGISVNATQAEYENDSYDNTYDHAAPELFYAESFSHGTHEITKNIQANGRYGAVQAEKTAQITIDADVYAVYTKGADGQNAAMAVEAGGTSKVIIKGGDFRQVGVPADDPVCDLIYATDKATIEIQGGTFKAVTPANTLNVIDSARGVAKIIVSGGSFYKYDPSHPAMGENEVFVADGYHVEQNGDWYTVVKN</sequence>
<organism evidence="1 2">
    <name type="scientific">Vescimonas coprocola</name>
    <dbReference type="NCBI Taxonomy" id="2714355"/>
    <lineage>
        <taxon>Bacteria</taxon>
        <taxon>Bacillati</taxon>
        <taxon>Bacillota</taxon>
        <taxon>Clostridia</taxon>
        <taxon>Eubacteriales</taxon>
        <taxon>Oscillospiraceae</taxon>
        <taxon>Vescimonas</taxon>
    </lineage>
</organism>
<dbReference type="NCBIfam" id="TIGR04088">
    <property type="entry name" value="cognate_SipW"/>
    <property type="match status" value="1"/>
</dbReference>
<evidence type="ECO:0000313" key="2">
    <source>
        <dbReference type="Proteomes" id="UP000681035"/>
    </source>
</evidence>
<keyword evidence="2" id="KW-1185">Reference proteome</keyword>